<dbReference type="Proteomes" id="UP000697710">
    <property type="component" value="Unassembled WGS sequence"/>
</dbReference>
<organism evidence="1 2">
    <name type="scientific">Eiseniibacteriota bacterium</name>
    <dbReference type="NCBI Taxonomy" id="2212470"/>
    <lineage>
        <taxon>Bacteria</taxon>
        <taxon>Candidatus Eiseniibacteriota</taxon>
    </lineage>
</organism>
<sequence length="78" mass="8289">NAFEDGFAAVWRGRRMAAARRGVIQQSLEVCSGCDINLLKPVVFDPRNPPAAVIRALESTRGLPESLTGAGLPALDTP</sequence>
<protein>
    <submittedName>
        <fullName evidence="1">Uncharacterized protein</fullName>
    </submittedName>
</protein>
<proteinExistence type="predicted"/>
<gene>
    <name evidence="1" type="ORF">KC729_15205</name>
</gene>
<dbReference type="EMBL" id="JAGQHR010000553">
    <property type="protein sequence ID" value="MCA9729037.1"/>
    <property type="molecule type" value="Genomic_DNA"/>
</dbReference>
<feature type="non-terminal residue" evidence="1">
    <location>
        <position position="1"/>
    </location>
</feature>
<dbReference type="AlphaFoldDB" id="A0A956M2M0"/>
<evidence type="ECO:0000313" key="1">
    <source>
        <dbReference type="EMBL" id="MCA9729037.1"/>
    </source>
</evidence>
<name>A0A956M2M0_UNCEI</name>
<evidence type="ECO:0000313" key="2">
    <source>
        <dbReference type="Proteomes" id="UP000697710"/>
    </source>
</evidence>
<reference evidence="1" key="2">
    <citation type="journal article" date="2021" name="Microbiome">
        <title>Successional dynamics and alternative stable states in a saline activated sludge microbial community over 9 years.</title>
        <authorList>
            <person name="Wang Y."/>
            <person name="Ye J."/>
            <person name="Ju F."/>
            <person name="Liu L."/>
            <person name="Boyd J.A."/>
            <person name="Deng Y."/>
            <person name="Parks D.H."/>
            <person name="Jiang X."/>
            <person name="Yin X."/>
            <person name="Woodcroft B.J."/>
            <person name="Tyson G.W."/>
            <person name="Hugenholtz P."/>
            <person name="Polz M.F."/>
            <person name="Zhang T."/>
        </authorList>
    </citation>
    <scope>NUCLEOTIDE SEQUENCE</scope>
    <source>
        <strain evidence="1">HKST-UBA01</strain>
    </source>
</reference>
<comment type="caution">
    <text evidence="1">The sequence shown here is derived from an EMBL/GenBank/DDBJ whole genome shotgun (WGS) entry which is preliminary data.</text>
</comment>
<reference evidence="1" key="1">
    <citation type="submission" date="2020-04" db="EMBL/GenBank/DDBJ databases">
        <authorList>
            <person name="Zhang T."/>
        </authorList>
    </citation>
    <scope>NUCLEOTIDE SEQUENCE</scope>
    <source>
        <strain evidence="1">HKST-UBA01</strain>
    </source>
</reference>
<accession>A0A956M2M0</accession>